<dbReference type="InterPro" id="IPR036770">
    <property type="entry name" value="Ankyrin_rpt-contain_sf"/>
</dbReference>
<comment type="caution">
    <text evidence="4">The sequence shown here is derived from an EMBL/GenBank/DDBJ whole genome shotgun (WGS) entry which is preliminary data.</text>
</comment>
<evidence type="ECO:0000313" key="5">
    <source>
        <dbReference type="Proteomes" id="UP001138751"/>
    </source>
</evidence>
<dbReference type="SMART" id="SM00248">
    <property type="entry name" value="ANK"/>
    <property type="match status" value="3"/>
</dbReference>
<proteinExistence type="predicted"/>
<dbReference type="SUPFAM" id="SSF48403">
    <property type="entry name" value="Ankyrin repeat"/>
    <property type="match status" value="1"/>
</dbReference>
<organism evidence="4 5">
    <name type="scientific">Neoroseomonas soli</name>
    <dbReference type="NCBI Taxonomy" id="1081025"/>
    <lineage>
        <taxon>Bacteria</taxon>
        <taxon>Pseudomonadati</taxon>
        <taxon>Pseudomonadota</taxon>
        <taxon>Alphaproteobacteria</taxon>
        <taxon>Acetobacterales</taxon>
        <taxon>Acetobacteraceae</taxon>
        <taxon>Neoroseomonas</taxon>
    </lineage>
</organism>
<protein>
    <submittedName>
        <fullName evidence="4">Ankyrin repeat domain-containing protein</fullName>
    </submittedName>
</protein>
<keyword evidence="1" id="KW-0677">Repeat</keyword>
<dbReference type="PANTHER" id="PTHR24198:SF165">
    <property type="entry name" value="ANKYRIN REPEAT-CONTAINING PROTEIN-RELATED"/>
    <property type="match status" value="1"/>
</dbReference>
<keyword evidence="2 3" id="KW-0040">ANK repeat</keyword>
<keyword evidence="5" id="KW-1185">Reference proteome</keyword>
<sequence>MAAETAATRGDLSAFRAALGEPEGFPDCLLGVGFLGCGDRPLDIAIRCGPPEFVARLIALGADPRASAEDGFPPIFQAIDAPREDRHAVLAVLLEAGADPGQRGLNDGTALHHAVARRDIVAVRMLLAHGADTAARTRIDDCSTPIEDAEAAGFAEAIAAMRAAPSPPPPRR</sequence>
<dbReference type="PROSITE" id="PS50297">
    <property type="entry name" value="ANK_REP_REGION"/>
    <property type="match status" value="1"/>
</dbReference>
<dbReference type="PANTHER" id="PTHR24198">
    <property type="entry name" value="ANKYRIN REPEAT AND PROTEIN KINASE DOMAIN-CONTAINING PROTEIN"/>
    <property type="match status" value="1"/>
</dbReference>
<dbReference type="Proteomes" id="UP001138751">
    <property type="component" value="Unassembled WGS sequence"/>
</dbReference>
<feature type="repeat" description="ANK" evidence="3">
    <location>
        <begin position="106"/>
        <end position="138"/>
    </location>
</feature>
<gene>
    <name evidence="4" type="ORF">GXW76_22110</name>
</gene>
<evidence type="ECO:0000256" key="2">
    <source>
        <dbReference type="ARBA" id="ARBA00023043"/>
    </source>
</evidence>
<evidence type="ECO:0000256" key="3">
    <source>
        <dbReference type="PROSITE-ProRule" id="PRU00023"/>
    </source>
</evidence>
<evidence type="ECO:0000256" key="1">
    <source>
        <dbReference type="ARBA" id="ARBA00022737"/>
    </source>
</evidence>
<dbReference type="EMBL" id="JAAEDM010000095">
    <property type="protein sequence ID" value="MBR0673882.1"/>
    <property type="molecule type" value="Genomic_DNA"/>
</dbReference>
<dbReference type="Gene3D" id="1.25.40.20">
    <property type="entry name" value="Ankyrin repeat-containing domain"/>
    <property type="match status" value="1"/>
</dbReference>
<dbReference type="Pfam" id="PF12796">
    <property type="entry name" value="Ank_2"/>
    <property type="match status" value="1"/>
</dbReference>
<dbReference type="PROSITE" id="PS50088">
    <property type="entry name" value="ANK_REPEAT"/>
    <property type="match status" value="1"/>
</dbReference>
<name>A0A9X9X3A3_9PROT</name>
<dbReference type="RefSeq" id="WP_211864280.1">
    <property type="nucleotide sequence ID" value="NZ_JAAEDM010000095.1"/>
</dbReference>
<reference evidence="4" key="1">
    <citation type="submission" date="2020-01" db="EMBL/GenBank/DDBJ databases">
        <authorList>
            <person name="Rat A."/>
        </authorList>
    </citation>
    <scope>NUCLEOTIDE SEQUENCE</scope>
    <source>
        <strain evidence="4">LMG 31231</strain>
    </source>
</reference>
<accession>A0A9X9X3A3</accession>
<dbReference type="AlphaFoldDB" id="A0A9X9X3A3"/>
<evidence type="ECO:0000313" key="4">
    <source>
        <dbReference type="EMBL" id="MBR0673882.1"/>
    </source>
</evidence>
<reference evidence="4" key="2">
    <citation type="journal article" date="2021" name="Syst. Appl. Microbiol.">
        <title>Roseomonas hellenica sp. nov., isolated from roots of wild-growing Alkanna tinctoria.</title>
        <authorList>
            <person name="Rat A."/>
            <person name="Naranjo H.D."/>
            <person name="Lebbe L."/>
            <person name="Cnockaert M."/>
            <person name="Krigas N."/>
            <person name="Grigoriadou K."/>
            <person name="Maloupa E."/>
            <person name="Willems A."/>
        </authorList>
    </citation>
    <scope>NUCLEOTIDE SEQUENCE</scope>
    <source>
        <strain evidence="4">LMG 31231</strain>
    </source>
</reference>
<dbReference type="InterPro" id="IPR002110">
    <property type="entry name" value="Ankyrin_rpt"/>
</dbReference>